<evidence type="ECO:0000313" key="1">
    <source>
        <dbReference type="EMBL" id="RGE57555.1"/>
    </source>
</evidence>
<name>A0A3E3I0F9_9FIRM</name>
<gene>
    <name evidence="1" type="ORF">DXC51_19555</name>
</gene>
<dbReference type="AlphaFoldDB" id="A0A3E3I0F9"/>
<evidence type="ECO:0000313" key="2">
    <source>
        <dbReference type="Proteomes" id="UP000260812"/>
    </source>
</evidence>
<organism evidence="1 2">
    <name type="scientific">Eisenbergiella massiliensis</name>
    <dbReference type="NCBI Taxonomy" id="1720294"/>
    <lineage>
        <taxon>Bacteria</taxon>
        <taxon>Bacillati</taxon>
        <taxon>Bacillota</taxon>
        <taxon>Clostridia</taxon>
        <taxon>Lachnospirales</taxon>
        <taxon>Lachnospiraceae</taxon>
        <taxon>Eisenbergiella</taxon>
    </lineage>
</organism>
<dbReference type="Proteomes" id="UP000260812">
    <property type="component" value="Unassembled WGS sequence"/>
</dbReference>
<keyword evidence="2" id="KW-1185">Reference proteome</keyword>
<protein>
    <submittedName>
        <fullName evidence="1">Uncharacterized protein</fullName>
    </submittedName>
</protein>
<reference evidence="1" key="1">
    <citation type="submission" date="2018-08" db="EMBL/GenBank/DDBJ databases">
        <title>A genome reference for cultivated species of the human gut microbiota.</title>
        <authorList>
            <person name="Zou Y."/>
            <person name="Xue W."/>
            <person name="Luo G."/>
        </authorList>
    </citation>
    <scope>NUCLEOTIDE SEQUENCE [LARGE SCALE GENOMIC DNA]</scope>
    <source>
        <strain evidence="1">TF05-5AC</strain>
    </source>
</reference>
<comment type="caution">
    <text evidence="1">The sequence shown here is derived from an EMBL/GenBank/DDBJ whole genome shotgun (WGS) entry which is preliminary data.</text>
</comment>
<dbReference type="EMBL" id="QVLV01000015">
    <property type="protein sequence ID" value="RGE57555.1"/>
    <property type="molecule type" value="Genomic_DNA"/>
</dbReference>
<proteinExistence type="predicted"/>
<accession>A0A3E3I0F9</accession>
<sequence length="72" mass="7802">MVVQVSAAGTYYNSCIVPTALFRTLTTQDKRISSNTDGTGSVNAYYGGNDTTVYLKNDTPNDNTAAYLYGIY</sequence>